<keyword evidence="2" id="KW-0472">Membrane</keyword>
<keyword evidence="2" id="KW-1133">Transmembrane helix</keyword>
<feature type="compositionally biased region" description="Gly residues" evidence="1">
    <location>
        <begin position="252"/>
        <end position="274"/>
    </location>
</feature>
<dbReference type="RefSeq" id="WP_390187626.1">
    <property type="nucleotide sequence ID" value="NZ_JBHLTR010000110.1"/>
</dbReference>
<evidence type="ECO:0000256" key="2">
    <source>
        <dbReference type="SAM" id="Phobius"/>
    </source>
</evidence>
<proteinExistence type="predicted"/>
<accession>A0ABV6NMV6</accession>
<feature type="domain" description="Predicted membrane protein YciQ-like C-terminal" evidence="3">
    <location>
        <begin position="7"/>
        <end position="169"/>
    </location>
</feature>
<evidence type="ECO:0000256" key="1">
    <source>
        <dbReference type="SAM" id="MobiDB-lite"/>
    </source>
</evidence>
<keyword evidence="2" id="KW-0812">Transmembrane</keyword>
<dbReference type="Proteomes" id="UP001589833">
    <property type="component" value="Unassembled WGS sequence"/>
</dbReference>
<comment type="caution">
    <text evidence="4">The sequence shown here is derived from an EMBL/GenBank/DDBJ whole genome shotgun (WGS) entry which is preliminary data.</text>
</comment>
<gene>
    <name evidence="4" type="ORF">ACFFH4_24885</name>
</gene>
<dbReference type="EMBL" id="JBHLTR010000110">
    <property type="protein sequence ID" value="MFC0562107.1"/>
    <property type="molecule type" value="Genomic_DNA"/>
</dbReference>
<keyword evidence="5" id="KW-1185">Reference proteome</keyword>
<organism evidence="4 5">
    <name type="scientific">Halalkalibacter alkalisediminis</name>
    <dbReference type="NCBI Taxonomy" id="935616"/>
    <lineage>
        <taxon>Bacteria</taxon>
        <taxon>Bacillati</taxon>
        <taxon>Bacillota</taxon>
        <taxon>Bacilli</taxon>
        <taxon>Bacillales</taxon>
        <taxon>Bacillaceae</taxon>
        <taxon>Halalkalibacter</taxon>
    </lineage>
</organism>
<feature type="transmembrane region" description="Helical" evidence="2">
    <location>
        <begin position="104"/>
        <end position="125"/>
    </location>
</feature>
<name>A0ABV6NMV6_9BACI</name>
<sequence length="274" mass="30287">MNYQIIQPETIVAALLDLVRKGHVKKLDNDCFRLLNKSGLMRHEKNLVKWLFNEIGSGDEFSFDDIESYLKNKKNHQTYQQLKSNWQKEVRAEIKEAGLYINKVKYRITVGLFSILLVPLIILFATHGLTALAVTSIIICLGLLLFAIFYYPKTLKGFKVTLELRHFKQEFPKLLASTWQTLSDDDKMRAFIIGIGSNEKKLIKKNESLVNAFKTNEQQSSTAYGFDPTWLIIAAAATANFNSAEQSTGTGASSGGFTSGGTGTGGGGGGSGAF</sequence>
<dbReference type="InterPro" id="IPR048389">
    <property type="entry name" value="YciQ-like_C"/>
</dbReference>
<feature type="transmembrane region" description="Helical" evidence="2">
    <location>
        <begin position="131"/>
        <end position="151"/>
    </location>
</feature>
<evidence type="ECO:0000313" key="5">
    <source>
        <dbReference type="Proteomes" id="UP001589833"/>
    </source>
</evidence>
<evidence type="ECO:0000313" key="4">
    <source>
        <dbReference type="EMBL" id="MFC0562107.1"/>
    </source>
</evidence>
<reference evidence="4 5" key="1">
    <citation type="submission" date="2024-09" db="EMBL/GenBank/DDBJ databases">
        <authorList>
            <person name="Sun Q."/>
            <person name="Mori K."/>
        </authorList>
    </citation>
    <scope>NUCLEOTIDE SEQUENCE [LARGE SCALE GENOMIC DNA]</scope>
    <source>
        <strain evidence="4 5">NCAIM B.02301</strain>
    </source>
</reference>
<dbReference type="Pfam" id="PF20990">
    <property type="entry name" value="DUF2207_C"/>
    <property type="match status" value="1"/>
</dbReference>
<protein>
    <submittedName>
        <fullName evidence="4">DUF2207 family protein</fullName>
    </submittedName>
</protein>
<feature type="region of interest" description="Disordered" evidence="1">
    <location>
        <begin position="248"/>
        <end position="274"/>
    </location>
</feature>
<evidence type="ECO:0000259" key="3">
    <source>
        <dbReference type="Pfam" id="PF20990"/>
    </source>
</evidence>